<dbReference type="PANTHER" id="PTHR24282">
    <property type="entry name" value="CYTOCHROME P450 FAMILY MEMBER"/>
    <property type="match status" value="1"/>
</dbReference>
<evidence type="ECO:0000313" key="13">
    <source>
        <dbReference type="EMBL" id="KAF4395217.1"/>
    </source>
</evidence>
<dbReference type="PANTHER" id="PTHR24282:SF26">
    <property type="entry name" value="CYTOCHROME P450"/>
    <property type="match status" value="1"/>
</dbReference>
<dbReference type="InterPro" id="IPR036396">
    <property type="entry name" value="Cyt_P450_sf"/>
</dbReference>
<keyword evidence="5 11" id="KW-0479">Metal-binding</keyword>
<dbReference type="GO" id="GO:0005506">
    <property type="term" value="F:iron ion binding"/>
    <property type="evidence" value="ECO:0007669"/>
    <property type="project" value="InterPro"/>
</dbReference>
<feature type="non-terminal residue" evidence="13">
    <location>
        <position position="216"/>
    </location>
</feature>
<dbReference type="GO" id="GO:0004497">
    <property type="term" value="F:monooxygenase activity"/>
    <property type="evidence" value="ECO:0007669"/>
    <property type="project" value="UniProtKB-KW"/>
</dbReference>
<evidence type="ECO:0000313" key="14">
    <source>
        <dbReference type="Proteomes" id="UP000525078"/>
    </source>
</evidence>
<evidence type="ECO:0000256" key="11">
    <source>
        <dbReference type="PIRSR" id="PIRSR602403-1"/>
    </source>
</evidence>
<evidence type="ECO:0000256" key="8">
    <source>
        <dbReference type="ARBA" id="ARBA00023004"/>
    </source>
</evidence>
<evidence type="ECO:0000256" key="1">
    <source>
        <dbReference type="ARBA" id="ARBA00004167"/>
    </source>
</evidence>
<evidence type="ECO:0000256" key="2">
    <source>
        <dbReference type="ARBA" id="ARBA00010617"/>
    </source>
</evidence>
<organism evidence="13 14">
    <name type="scientific">Cannabis sativa</name>
    <name type="common">Hemp</name>
    <name type="synonym">Marijuana</name>
    <dbReference type="NCBI Taxonomy" id="3483"/>
    <lineage>
        <taxon>Eukaryota</taxon>
        <taxon>Viridiplantae</taxon>
        <taxon>Streptophyta</taxon>
        <taxon>Embryophyta</taxon>
        <taxon>Tracheophyta</taxon>
        <taxon>Spermatophyta</taxon>
        <taxon>Magnoliopsida</taxon>
        <taxon>eudicotyledons</taxon>
        <taxon>Gunneridae</taxon>
        <taxon>Pentapetalae</taxon>
        <taxon>rosids</taxon>
        <taxon>fabids</taxon>
        <taxon>Rosales</taxon>
        <taxon>Cannabaceae</taxon>
        <taxon>Cannabis</taxon>
    </lineage>
</organism>
<dbReference type="SUPFAM" id="SSF48264">
    <property type="entry name" value="Cytochrome P450"/>
    <property type="match status" value="1"/>
</dbReference>
<comment type="similarity">
    <text evidence="2 12">Belongs to the cytochrome P450 family.</text>
</comment>
<dbReference type="GO" id="GO:0020037">
    <property type="term" value="F:heme binding"/>
    <property type="evidence" value="ECO:0007669"/>
    <property type="project" value="InterPro"/>
</dbReference>
<evidence type="ECO:0000256" key="9">
    <source>
        <dbReference type="ARBA" id="ARBA00023033"/>
    </source>
</evidence>
<dbReference type="Gene3D" id="1.10.630.10">
    <property type="entry name" value="Cytochrome P450"/>
    <property type="match status" value="1"/>
</dbReference>
<keyword evidence="4" id="KW-0812">Transmembrane</keyword>
<dbReference type="PROSITE" id="PS00086">
    <property type="entry name" value="CYTOCHROME_P450"/>
    <property type="match status" value="1"/>
</dbReference>
<name>A0A7J6HIX6_CANSA</name>
<evidence type="ECO:0000256" key="3">
    <source>
        <dbReference type="ARBA" id="ARBA00022617"/>
    </source>
</evidence>
<proteinExistence type="inferred from homology"/>
<keyword evidence="7 12" id="KW-0560">Oxidoreductase</keyword>
<keyword evidence="3 11" id="KW-0349">Heme</keyword>
<feature type="binding site" description="axial binding residue" evidence="11">
    <location>
        <position position="169"/>
    </location>
    <ligand>
        <name>heme</name>
        <dbReference type="ChEBI" id="CHEBI:30413"/>
    </ligand>
    <ligandPart>
        <name>Fe</name>
        <dbReference type="ChEBI" id="CHEBI:18248"/>
    </ligandPart>
</feature>
<evidence type="ECO:0000256" key="12">
    <source>
        <dbReference type="RuleBase" id="RU000461"/>
    </source>
</evidence>
<comment type="cofactor">
    <cofactor evidence="11">
        <name>heme</name>
        <dbReference type="ChEBI" id="CHEBI:30413"/>
    </cofactor>
</comment>
<dbReference type="InterPro" id="IPR002403">
    <property type="entry name" value="Cyt_P450_E_grp-IV"/>
</dbReference>
<dbReference type="InterPro" id="IPR001128">
    <property type="entry name" value="Cyt_P450"/>
</dbReference>
<comment type="caution">
    <text evidence="13">The sequence shown here is derived from an EMBL/GenBank/DDBJ whole genome shotgun (WGS) entry which is preliminary data.</text>
</comment>
<evidence type="ECO:0000256" key="7">
    <source>
        <dbReference type="ARBA" id="ARBA00023002"/>
    </source>
</evidence>
<accession>A0A7J6HIX6</accession>
<dbReference type="AlphaFoldDB" id="A0A7J6HIX6"/>
<protein>
    <recommendedName>
        <fullName evidence="15">Cytochrome P450</fullName>
    </recommendedName>
</protein>
<keyword evidence="6" id="KW-1133">Transmembrane helix</keyword>
<dbReference type="Pfam" id="PF00067">
    <property type="entry name" value="p450"/>
    <property type="match status" value="1"/>
</dbReference>
<dbReference type="Proteomes" id="UP000525078">
    <property type="component" value="Unassembled WGS sequence"/>
</dbReference>
<keyword evidence="10" id="KW-0472">Membrane</keyword>
<evidence type="ECO:0000256" key="6">
    <source>
        <dbReference type="ARBA" id="ARBA00022989"/>
    </source>
</evidence>
<evidence type="ECO:0000256" key="4">
    <source>
        <dbReference type="ARBA" id="ARBA00022692"/>
    </source>
</evidence>
<dbReference type="PRINTS" id="PR00465">
    <property type="entry name" value="EP450IV"/>
</dbReference>
<evidence type="ECO:0000256" key="5">
    <source>
        <dbReference type="ARBA" id="ARBA00022723"/>
    </source>
</evidence>
<dbReference type="InterPro" id="IPR017972">
    <property type="entry name" value="Cyt_P450_CS"/>
</dbReference>
<dbReference type="EMBL" id="JAATIP010000007">
    <property type="protein sequence ID" value="KAF4395217.1"/>
    <property type="molecule type" value="Genomic_DNA"/>
</dbReference>
<keyword evidence="9 12" id="KW-0503">Monooxygenase</keyword>
<dbReference type="GO" id="GO:0016020">
    <property type="term" value="C:membrane"/>
    <property type="evidence" value="ECO:0007669"/>
    <property type="project" value="UniProtKB-SubCell"/>
</dbReference>
<reference evidence="13 14" key="1">
    <citation type="journal article" date="2020" name="bioRxiv">
        <title>Sequence and annotation of 42 cannabis genomes reveals extensive copy number variation in cannabinoid synthesis and pathogen resistance genes.</title>
        <authorList>
            <person name="Mckernan K.J."/>
            <person name="Helbert Y."/>
            <person name="Kane L.T."/>
            <person name="Ebling H."/>
            <person name="Zhang L."/>
            <person name="Liu B."/>
            <person name="Eaton Z."/>
            <person name="Mclaughlin S."/>
            <person name="Kingan S."/>
            <person name="Baybayan P."/>
            <person name="Concepcion G."/>
            <person name="Jordan M."/>
            <person name="Riva A."/>
            <person name="Barbazuk W."/>
            <person name="Harkins T."/>
        </authorList>
    </citation>
    <scope>NUCLEOTIDE SEQUENCE [LARGE SCALE GENOMIC DNA]</scope>
    <source>
        <strain evidence="14">cv. Jamaican Lion 4</strain>
        <tissue evidence="13">Leaf</tissue>
    </source>
</reference>
<gene>
    <name evidence="13" type="ORF">F8388_001604</name>
</gene>
<dbReference type="PRINTS" id="PR00385">
    <property type="entry name" value="P450"/>
</dbReference>
<evidence type="ECO:0000256" key="10">
    <source>
        <dbReference type="ARBA" id="ARBA00023136"/>
    </source>
</evidence>
<dbReference type="InterPro" id="IPR050665">
    <property type="entry name" value="Cytochrome_P450_Monooxygen"/>
</dbReference>
<sequence length="216" mass="24199">VVKQKTDAADEKNLLKMILEGAKAFGGVDSPSLGLTQDKFIHWYYNILGLVAWQTRVREEVKEVCKNGSPDANMLRSMKVLTMVIQETLRLYPSIVYVLRNALQDVQYKDILVPKGVNIQIPISIMQQDTNLWGPDAHQFNPGRFEHGVLGASKFPQSYMPFGVGTRICIGQHLAMTELKVVVALLLSKFCFSVSPAYRYAAAFRLVIESEHGVNV</sequence>
<keyword evidence="8 11" id="KW-0408">Iron</keyword>
<comment type="subcellular location">
    <subcellularLocation>
        <location evidence="1">Membrane</location>
        <topology evidence="1">Single-pass membrane protein</topology>
    </subcellularLocation>
</comment>
<evidence type="ECO:0008006" key="15">
    <source>
        <dbReference type="Google" id="ProtNLM"/>
    </source>
</evidence>
<dbReference type="GO" id="GO:0016705">
    <property type="term" value="F:oxidoreductase activity, acting on paired donors, with incorporation or reduction of molecular oxygen"/>
    <property type="evidence" value="ECO:0007669"/>
    <property type="project" value="InterPro"/>
</dbReference>